<dbReference type="EMBL" id="JAHLVD010000011">
    <property type="protein sequence ID" value="KAG7847205.1"/>
    <property type="molecule type" value="Genomic_DNA"/>
</dbReference>
<sequence length="174" mass="19627">MENILARPLARSSQLPRVRASRPGIFRYTVVMSRSCLLNQADSIRIRVSCDYDQILVARNIPNEVLLSSKRTEPIRAIKKCLSVSSVLALAETEPRGRQSWTFHPTVARSLDVNSPVQFEESQTHCLCNCPSSNSAKKLLKLPFSQRSIWFWKLDHITRSKVAWNGPPAPALLS</sequence>
<evidence type="ECO:0000313" key="2">
    <source>
        <dbReference type="Proteomes" id="UP001197328"/>
    </source>
</evidence>
<accession>A0ABQ7RT53</accession>
<gene>
    <name evidence="1" type="ORF">KL940_003951</name>
</gene>
<proteinExistence type="predicted"/>
<organism evidence="1 2">
    <name type="scientific">Pichia angusta</name>
    <name type="common">Yeast</name>
    <name type="synonym">Hansenula polymorpha</name>
    <dbReference type="NCBI Taxonomy" id="870730"/>
    <lineage>
        <taxon>Eukaryota</taxon>
        <taxon>Fungi</taxon>
        <taxon>Dikarya</taxon>
        <taxon>Ascomycota</taxon>
        <taxon>Saccharomycotina</taxon>
        <taxon>Pichiomycetes</taxon>
        <taxon>Pichiales</taxon>
        <taxon>Pichiaceae</taxon>
        <taxon>Ogataea</taxon>
    </lineage>
</organism>
<comment type="caution">
    <text evidence="1">The sequence shown here is derived from an EMBL/GenBank/DDBJ whole genome shotgun (WGS) entry which is preliminary data.</text>
</comment>
<name>A0ABQ7RT53_PICAN</name>
<reference evidence="1 2" key="1">
    <citation type="journal article" date="2021" name="G3 (Bethesda)">
        <title>Genomic diversity, chromosomal rearrangements, and interspecies hybridization in the ogataea polymorpha species complex.</title>
        <authorList>
            <person name="Hanson S.J."/>
            <person name="Cinneide E.O."/>
            <person name="Salzberg L.I."/>
            <person name="Wolfe K.H."/>
            <person name="McGowan J."/>
            <person name="Fitzpatrick D.A."/>
            <person name="Matlin K."/>
        </authorList>
    </citation>
    <scope>NUCLEOTIDE SEQUENCE [LARGE SCALE GENOMIC DNA]</scope>
    <source>
        <strain evidence="1">51-138</strain>
    </source>
</reference>
<dbReference type="Proteomes" id="UP001197328">
    <property type="component" value="Unassembled WGS sequence"/>
</dbReference>
<keyword evidence="2" id="KW-1185">Reference proteome</keyword>
<evidence type="ECO:0000313" key="1">
    <source>
        <dbReference type="EMBL" id="KAG7847205.1"/>
    </source>
</evidence>
<protein>
    <submittedName>
        <fullName evidence="1">Uncharacterized protein</fullName>
    </submittedName>
</protein>